<dbReference type="AlphaFoldDB" id="S3BTP5"/>
<feature type="region of interest" description="Disordered" evidence="1">
    <location>
        <begin position="141"/>
        <end position="174"/>
    </location>
</feature>
<dbReference type="VEuPathDB" id="FungiDB:F503_01722"/>
<reference evidence="3 4" key="1">
    <citation type="journal article" date="2013" name="BMC Genomics">
        <title>The genome and transcriptome of the pine saprophyte Ophiostoma piceae, and a comparison with the bark beetle-associated pine pathogen Grosmannia clavigera.</title>
        <authorList>
            <person name="Haridas S."/>
            <person name="Wang Y."/>
            <person name="Lim L."/>
            <person name="Massoumi Alamouti S."/>
            <person name="Jackman S."/>
            <person name="Docking R."/>
            <person name="Robertson G."/>
            <person name="Birol I."/>
            <person name="Bohlmann J."/>
            <person name="Breuil C."/>
        </authorList>
    </citation>
    <scope>NUCLEOTIDE SEQUENCE [LARGE SCALE GENOMIC DNA]</scope>
    <source>
        <strain evidence="3 4">UAMH 11346</strain>
    </source>
</reference>
<dbReference type="OrthoDB" id="2342176at2759"/>
<evidence type="ECO:0000256" key="1">
    <source>
        <dbReference type="SAM" id="MobiDB-lite"/>
    </source>
</evidence>
<keyword evidence="2" id="KW-0732">Signal</keyword>
<gene>
    <name evidence="3" type="ORF">F503_01722</name>
</gene>
<evidence type="ECO:0000256" key="2">
    <source>
        <dbReference type="SAM" id="SignalP"/>
    </source>
</evidence>
<proteinExistence type="predicted"/>
<sequence length="187" mass="18559">MLPLVLIAMAIPVFGQSASTASAVSASSAVVPSDAPTPVFPPVMAPGSACPEGDNGEWNCLSTCWQRCAAGFWSNTMALAPGTQCIPLGLSFDLQIVHASVPALTSTYLSAYSSSINSTVATLSEATCVCSTTSCTVLSSASPSPSSPPSPSPSSTTNDAGFKSGASSGGSSFGSDIAVVLSLGLLK</sequence>
<name>S3BTP5_OPHP1</name>
<feature type="signal peptide" evidence="2">
    <location>
        <begin position="1"/>
        <end position="15"/>
    </location>
</feature>
<evidence type="ECO:0000313" key="3">
    <source>
        <dbReference type="EMBL" id="EPE03832.1"/>
    </source>
</evidence>
<accession>S3BTP5</accession>
<keyword evidence="4" id="KW-1185">Reference proteome</keyword>
<dbReference type="HOGENOM" id="CLU_1448129_0_0_1"/>
<dbReference type="EMBL" id="KE148164">
    <property type="protein sequence ID" value="EPE03832.1"/>
    <property type="molecule type" value="Genomic_DNA"/>
</dbReference>
<feature type="chain" id="PRO_5012926544" evidence="2">
    <location>
        <begin position="16"/>
        <end position="187"/>
    </location>
</feature>
<protein>
    <submittedName>
        <fullName evidence="3">Extracellular protein</fullName>
    </submittedName>
</protein>
<evidence type="ECO:0000313" key="4">
    <source>
        <dbReference type="Proteomes" id="UP000016923"/>
    </source>
</evidence>
<dbReference type="eggNOG" id="ENOG502RVW9">
    <property type="taxonomic scope" value="Eukaryota"/>
</dbReference>
<dbReference type="Proteomes" id="UP000016923">
    <property type="component" value="Unassembled WGS sequence"/>
</dbReference>
<organism evidence="3 4">
    <name type="scientific">Ophiostoma piceae (strain UAMH 11346)</name>
    <name type="common">Sap stain fungus</name>
    <dbReference type="NCBI Taxonomy" id="1262450"/>
    <lineage>
        <taxon>Eukaryota</taxon>
        <taxon>Fungi</taxon>
        <taxon>Dikarya</taxon>
        <taxon>Ascomycota</taxon>
        <taxon>Pezizomycotina</taxon>
        <taxon>Sordariomycetes</taxon>
        <taxon>Sordariomycetidae</taxon>
        <taxon>Ophiostomatales</taxon>
        <taxon>Ophiostomataceae</taxon>
        <taxon>Ophiostoma</taxon>
    </lineage>
</organism>